<dbReference type="AlphaFoldDB" id="A0A9Q3ZDR2"/>
<dbReference type="NCBIfam" id="TIGR00901">
    <property type="entry name" value="2A0125"/>
    <property type="match status" value="1"/>
</dbReference>
<dbReference type="RefSeq" id="WP_080531389.1">
    <property type="nucleotide sequence ID" value="NZ_CP012331.1"/>
</dbReference>
<feature type="transmembrane region" description="Helical" evidence="6">
    <location>
        <begin position="370"/>
        <end position="390"/>
    </location>
</feature>
<feature type="transmembrane region" description="Helical" evidence="6">
    <location>
        <begin position="12"/>
        <end position="36"/>
    </location>
</feature>
<reference evidence="8" key="1">
    <citation type="submission" date="2022-01" db="EMBL/GenBank/DDBJ databases">
        <authorList>
            <person name="Karlyshev A.V."/>
            <person name="Jaspars M."/>
        </authorList>
    </citation>
    <scope>NUCLEOTIDE SEQUENCE</scope>
    <source>
        <strain evidence="8">AGSA3-2</strain>
    </source>
</reference>
<evidence type="ECO:0000256" key="2">
    <source>
        <dbReference type="ARBA" id="ARBA00022448"/>
    </source>
</evidence>
<dbReference type="SUPFAM" id="SSF103473">
    <property type="entry name" value="MFS general substrate transporter"/>
    <property type="match status" value="1"/>
</dbReference>
<feature type="transmembrane region" description="Helical" evidence="6">
    <location>
        <begin position="109"/>
        <end position="130"/>
    </location>
</feature>
<keyword evidence="3 6" id="KW-0812">Transmembrane</keyword>
<dbReference type="KEGG" id="axe:P40_16270"/>
<dbReference type="PANTHER" id="PTHR12778:SF10">
    <property type="entry name" value="MAJOR FACILITATOR SUPERFAMILY DOMAIN-CONTAINING PROTEIN 3"/>
    <property type="match status" value="1"/>
</dbReference>
<feature type="transmembrane region" description="Helical" evidence="6">
    <location>
        <begin position="307"/>
        <end position="327"/>
    </location>
</feature>
<dbReference type="InterPro" id="IPR004752">
    <property type="entry name" value="AmpG_permease/AT-1"/>
</dbReference>
<dbReference type="EMBL" id="JAJVKT010000017">
    <property type="protein sequence ID" value="MCE7509805.1"/>
    <property type="molecule type" value="Genomic_DNA"/>
</dbReference>
<comment type="subcellular location">
    <subcellularLocation>
        <location evidence="1">Membrane</location>
        <topology evidence="1">Multi-pass membrane protein</topology>
    </subcellularLocation>
</comment>
<feature type="domain" description="Major facilitator superfamily (MFS) profile" evidence="7">
    <location>
        <begin position="11"/>
        <end position="425"/>
    </location>
</feature>
<name>A0A9Q3ZDR2_9GAMM</name>
<feature type="transmembrane region" description="Helical" evidence="6">
    <location>
        <begin position="84"/>
        <end position="103"/>
    </location>
</feature>
<protein>
    <submittedName>
        <fullName evidence="8">MFS transporter</fullName>
    </submittedName>
</protein>
<evidence type="ECO:0000256" key="3">
    <source>
        <dbReference type="ARBA" id="ARBA00022692"/>
    </source>
</evidence>
<dbReference type="Pfam" id="PF07690">
    <property type="entry name" value="MFS_1"/>
    <property type="match status" value="1"/>
</dbReference>
<feature type="transmembrane region" description="Helical" evidence="6">
    <location>
        <begin position="151"/>
        <end position="172"/>
    </location>
</feature>
<feature type="transmembrane region" description="Helical" evidence="6">
    <location>
        <begin position="333"/>
        <end position="358"/>
    </location>
</feature>
<feature type="transmembrane region" description="Helical" evidence="6">
    <location>
        <begin position="242"/>
        <end position="266"/>
    </location>
</feature>
<dbReference type="InterPro" id="IPR036259">
    <property type="entry name" value="MFS_trans_sf"/>
</dbReference>
<gene>
    <name evidence="8" type="ORF">LZG35_14265</name>
</gene>
<proteinExistence type="predicted"/>
<dbReference type="PANTHER" id="PTHR12778">
    <property type="entry name" value="SOLUTE CARRIER FAMILY 33 ACETYL-COA TRANSPORTER -RELATED"/>
    <property type="match status" value="1"/>
</dbReference>
<evidence type="ECO:0000256" key="4">
    <source>
        <dbReference type="ARBA" id="ARBA00022989"/>
    </source>
</evidence>
<comment type="caution">
    <text evidence="8">The sequence shown here is derived from an EMBL/GenBank/DDBJ whole genome shotgun (WGS) entry which is preliminary data.</text>
</comment>
<keyword evidence="5 6" id="KW-0472">Membrane</keyword>
<keyword evidence="9" id="KW-1185">Reference proteome</keyword>
<evidence type="ECO:0000256" key="1">
    <source>
        <dbReference type="ARBA" id="ARBA00004141"/>
    </source>
</evidence>
<keyword evidence="2" id="KW-0813">Transport</keyword>
<dbReference type="GO" id="GO:0022857">
    <property type="term" value="F:transmembrane transporter activity"/>
    <property type="evidence" value="ECO:0007669"/>
    <property type="project" value="InterPro"/>
</dbReference>
<feature type="transmembrane region" description="Helical" evidence="6">
    <location>
        <begin position="278"/>
        <end position="300"/>
    </location>
</feature>
<organism evidence="8 9">
    <name type="scientific">Alloalcanivorax xenomutans</name>
    <dbReference type="NCBI Taxonomy" id="1094342"/>
    <lineage>
        <taxon>Bacteria</taxon>
        <taxon>Pseudomonadati</taxon>
        <taxon>Pseudomonadota</taxon>
        <taxon>Gammaproteobacteria</taxon>
        <taxon>Oceanospirillales</taxon>
        <taxon>Alcanivoracaceae</taxon>
        <taxon>Alloalcanivorax</taxon>
    </lineage>
</organism>
<dbReference type="PROSITE" id="PS50850">
    <property type="entry name" value="MFS"/>
    <property type="match status" value="1"/>
</dbReference>
<feature type="transmembrane region" description="Helical" evidence="6">
    <location>
        <begin position="178"/>
        <end position="196"/>
    </location>
</feature>
<dbReference type="InterPro" id="IPR011701">
    <property type="entry name" value="MFS"/>
</dbReference>
<dbReference type="Gene3D" id="1.20.1250.20">
    <property type="entry name" value="MFS general substrate transporter like domains"/>
    <property type="match status" value="2"/>
</dbReference>
<evidence type="ECO:0000256" key="5">
    <source>
        <dbReference type="ARBA" id="ARBA00023136"/>
    </source>
</evidence>
<feature type="transmembrane region" description="Helical" evidence="6">
    <location>
        <begin position="402"/>
        <end position="421"/>
    </location>
</feature>
<sequence>MKLENAFFDRRILVIFLLGIASGFPKGMIVSTLSAWLTDEGLSRTSLGLFGLVSLPYALNFLWAPLVDSFRLGPLGRALGKRRAWILLSQVALVGLLMLLSLFTPSKELLAVGVICLIIAFVSATQDIAIDALRIESVPVDQQGAAASAGVVGWLLGNLLIAGIALWLTAWLDSWNQIYLVMSSAMLFGVAGCLLAREPEDRARVSGRPDAPPGERMARWLQSAVFAPFIEFFRRNGPQMAAVLLGFIFLFKIGEAFLGTMSIRFYNEIGYEWAEVFAYVKTAGMVALGVGSFLGGAISIKLGASRGLLVAGIAMALTNLLYAWLAVTGRNDTVLLTCVILDNFTGGVSTIAFVTYISDLCNRQFTATQYALLASLGNLGRTTLAAGSGWMVDLLGGRWEVFFILTALMAIPGLLILLWLIRHGARPETQRL</sequence>
<dbReference type="InterPro" id="IPR020846">
    <property type="entry name" value="MFS_dom"/>
</dbReference>
<evidence type="ECO:0000256" key="6">
    <source>
        <dbReference type="SAM" id="Phobius"/>
    </source>
</evidence>
<feature type="transmembrane region" description="Helical" evidence="6">
    <location>
        <begin position="42"/>
        <end position="63"/>
    </location>
</feature>
<evidence type="ECO:0000259" key="7">
    <source>
        <dbReference type="PROSITE" id="PS50850"/>
    </source>
</evidence>
<evidence type="ECO:0000313" key="8">
    <source>
        <dbReference type="EMBL" id="MCE7509805.1"/>
    </source>
</evidence>
<accession>A0A9Q3ZDR2</accession>
<dbReference type="GO" id="GO:0016020">
    <property type="term" value="C:membrane"/>
    <property type="evidence" value="ECO:0007669"/>
    <property type="project" value="UniProtKB-SubCell"/>
</dbReference>
<dbReference type="Proteomes" id="UP001107961">
    <property type="component" value="Unassembled WGS sequence"/>
</dbReference>
<evidence type="ECO:0000313" key="9">
    <source>
        <dbReference type="Proteomes" id="UP001107961"/>
    </source>
</evidence>
<keyword evidence="4 6" id="KW-1133">Transmembrane helix</keyword>